<feature type="compositionally biased region" description="Low complexity" evidence="1">
    <location>
        <begin position="32"/>
        <end position="63"/>
    </location>
</feature>
<sequence>MRTNIRIALAGAAVAALAVTLTGCGSGGRVQAGKPAAGSSGASGASGGAAQPSGSPTSKSTSGDNVPPGGTAAVNPLIEYTTGAKGHVVALTFDDGPSAVWTPRILAVLAQYHAHATFCEIGPNAKASPATVKAILAAGDRLCDHSVSHNEAMSKWTAQRQTYEIAGAKTMIENAGGPGTQVDWFRAPGGDFSPLNRHISAQNGLRPLGWTVDSQDWMRPGVPRILSNIHKELVPGAIILMHDGGGDRSQTVAALKQLLPELVSKGYSFEFPVK</sequence>
<dbReference type="EMBL" id="JBEUKS010000004">
    <property type="protein sequence ID" value="MFC1439395.1"/>
    <property type="molecule type" value="Genomic_DNA"/>
</dbReference>
<keyword evidence="5" id="KW-1185">Reference proteome</keyword>
<organism evidence="4 5">
    <name type="scientific">Streptacidiphilus jeojiensis</name>
    <dbReference type="NCBI Taxonomy" id="3229225"/>
    <lineage>
        <taxon>Bacteria</taxon>
        <taxon>Bacillati</taxon>
        <taxon>Actinomycetota</taxon>
        <taxon>Actinomycetes</taxon>
        <taxon>Kitasatosporales</taxon>
        <taxon>Streptomycetaceae</taxon>
        <taxon>Streptacidiphilus</taxon>
    </lineage>
</organism>
<dbReference type="CDD" id="cd10917">
    <property type="entry name" value="CE4_NodB_like_6s_7s"/>
    <property type="match status" value="1"/>
</dbReference>
<proteinExistence type="predicted"/>
<dbReference type="Pfam" id="PF01522">
    <property type="entry name" value="Polysacc_deac_1"/>
    <property type="match status" value="1"/>
</dbReference>
<dbReference type="PROSITE" id="PS51257">
    <property type="entry name" value="PROKAR_LIPOPROTEIN"/>
    <property type="match status" value="1"/>
</dbReference>
<dbReference type="PANTHER" id="PTHR10587">
    <property type="entry name" value="GLYCOSYL TRANSFERASE-RELATED"/>
    <property type="match status" value="1"/>
</dbReference>
<evidence type="ECO:0000256" key="2">
    <source>
        <dbReference type="SAM" id="SignalP"/>
    </source>
</evidence>
<dbReference type="InterPro" id="IPR002509">
    <property type="entry name" value="NODB_dom"/>
</dbReference>
<evidence type="ECO:0000313" key="4">
    <source>
        <dbReference type="EMBL" id="MFC1439395.1"/>
    </source>
</evidence>
<protein>
    <submittedName>
        <fullName evidence="4">Polysaccharide deacetylase family protein</fullName>
        <ecNumber evidence="4">3.-.-.-</ecNumber>
    </submittedName>
</protein>
<evidence type="ECO:0000256" key="1">
    <source>
        <dbReference type="SAM" id="MobiDB-lite"/>
    </source>
</evidence>
<gene>
    <name evidence="4" type="ORF">ABUW04_14120</name>
</gene>
<evidence type="ECO:0000259" key="3">
    <source>
        <dbReference type="PROSITE" id="PS51677"/>
    </source>
</evidence>
<dbReference type="InterPro" id="IPR011330">
    <property type="entry name" value="Glyco_hydro/deAcase_b/a-brl"/>
</dbReference>
<feature type="domain" description="NodB homology" evidence="3">
    <location>
        <begin position="87"/>
        <end position="270"/>
    </location>
</feature>
<name>A0ABV6XMA4_9ACTN</name>
<keyword evidence="2" id="KW-0732">Signal</keyword>
<evidence type="ECO:0000313" key="5">
    <source>
        <dbReference type="Proteomes" id="UP001592581"/>
    </source>
</evidence>
<feature type="chain" id="PRO_5045612591" evidence="2">
    <location>
        <begin position="19"/>
        <end position="274"/>
    </location>
</feature>
<dbReference type="InterPro" id="IPR050248">
    <property type="entry name" value="Polysacc_deacetylase_ArnD"/>
</dbReference>
<feature type="region of interest" description="Disordered" evidence="1">
    <location>
        <begin position="30"/>
        <end position="74"/>
    </location>
</feature>
<dbReference type="GO" id="GO:0016787">
    <property type="term" value="F:hydrolase activity"/>
    <property type="evidence" value="ECO:0007669"/>
    <property type="project" value="UniProtKB-KW"/>
</dbReference>
<keyword evidence="4" id="KW-0378">Hydrolase</keyword>
<dbReference type="Gene3D" id="3.20.20.370">
    <property type="entry name" value="Glycoside hydrolase/deacetylase"/>
    <property type="match status" value="1"/>
</dbReference>
<dbReference type="SUPFAM" id="SSF88713">
    <property type="entry name" value="Glycoside hydrolase/deacetylase"/>
    <property type="match status" value="1"/>
</dbReference>
<dbReference type="PANTHER" id="PTHR10587:SF137">
    <property type="entry name" value="4-DEOXY-4-FORMAMIDO-L-ARABINOSE-PHOSPHOUNDECAPRENOL DEFORMYLASE ARND-RELATED"/>
    <property type="match status" value="1"/>
</dbReference>
<feature type="signal peptide" evidence="2">
    <location>
        <begin position="1"/>
        <end position="18"/>
    </location>
</feature>
<accession>A0ABV6XMA4</accession>
<comment type="caution">
    <text evidence="4">The sequence shown here is derived from an EMBL/GenBank/DDBJ whole genome shotgun (WGS) entry which is preliminary data.</text>
</comment>
<dbReference type="EC" id="3.-.-.-" evidence="4"/>
<dbReference type="PROSITE" id="PS51677">
    <property type="entry name" value="NODB"/>
    <property type="match status" value="1"/>
</dbReference>
<dbReference type="RefSeq" id="WP_380564798.1">
    <property type="nucleotide sequence ID" value="NZ_JBEUKS010000004.1"/>
</dbReference>
<reference evidence="4 5" key="1">
    <citation type="submission" date="2024-06" db="EMBL/GenBank/DDBJ databases">
        <authorList>
            <person name="Lee S.D."/>
        </authorList>
    </citation>
    <scope>NUCLEOTIDE SEQUENCE [LARGE SCALE GENOMIC DNA]</scope>
    <source>
        <strain evidence="4 5">N1-10</strain>
    </source>
</reference>
<dbReference type="Proteomes" id="UP001592581">
    <property type="component" value="Unassembled WGS sequence"/>
</dbReference>